<evidence type="ECO:0000256" key="1">
    <source>
        <dbReference type="SAM" id="MobiDB-lite"/>
    </source>
</evidence>
<proteinExistence type="predicted"/>
<reference evidence="2 3" key="1">
    <citation type="submission" date="2024-10" db="EMBL/GenBank/DDBJ databases">
        <title>Updated reference genomes for cyclostephanoid diatoms.</title>
        <authorList>
            <person name="Roberts W.R."/>
            <person name="Alverson A.J."/>
        </authorList>
    </citation>
    <scope>NUCLEOTIDE SEQUENCE [LARGE SCALE GENOMIC DNA]</scope>
    <source>
        <strain evidence="2 3">AJA228-03</strain>
    </source>
</reference>
<evidence type="ECO:0000313" key="3">
    <source>
        <dbReference type="Proteomes" id="UP001530377"/>
    </source>
</evidence>
<accession>A0ABD3RF35</accession>
<comment type="caution">
    <text evidence="2">The sequence shown here is derived from an EMBL/GenBank/DDBJ whole genome shotgun (WGS) entry which is preliminary data.</text>
</comment>
<gene>
    <name evidence="2" type="ORF">ACHAXA_007608</name>
</gene>
<dbReference type="EMBL" id="JALLPB020000260">
    <property type="protein sequence ID" value="KAL3811453.1"/>
    <property type="molecule type" value="Genomic_DNA"/>
</dbReference>
<dbReference type="Proteomes" id="UP001530377">
    <property type="component" value="Unassembled WGS sequence"/>
</dbReference>
<feature type="compositionally biased region" description="Basic and acidic residues" evidence="1">
    <location>
        <begin position="107"/>
        <end position="119"/>
    </location>
</feature>
<dbReference type="AlphaFoldDB" id="A0ABD3RF35"/>
<keyword evidence="3" id="KW-1185">Reference proteome</keyword>
<evidence type="ECO:0000313" key="2">
    <source>
        <dbReference type="EMBL" id="KAL3811453.1"/>
    </source>
</evidence>
<sequence>MTKAYHGPPPPAELINVGSSLRLLSQGAEARVWLVTLTDPENNAANDNSYGGVGKLRSLHVGGGIHVPHLTSFAQRFNDECVTIEATSNNLQRAISQEISPSTVGRYTDKKPHQSRGEELNPLPEGGDSLS</sequence>
<protein>
    <submittedName>
        <fullName evidence="2">Uncharacterized protein</fullName>
    </submittedName>
</protein>
<feature type="compositionally biased region" description="Polar residues" evidence="1">
    <location>
        <begin position="95"/>
        <end position="105"/>
    </location>
</feature>
<feature type="region of interest" description="Disordered" evidence="1">
    <location>
        <begin position="95"/>
        <end position="131"/>
    </location>
</feature>
<organism evidence="2 3">
    <name type="scientific">Cyclostephanos tholiformis</name>
    <dbReference type="NCBI Taxonomy" id="382380"/>
    <lineage>
        <taxon>Eukaryota</taxon>
        <taxon>Sar</taxon>
        <taxon>Stramenopiles</taxon>
        <taxon>Ochrophyta</taxon>
        <taxon>Bacillariophyta</taxon>
        <taxon>Coscinodiscophyceae</taxon>
        <taxon>Thalassiosirophycidae</taxon>
        <taxon>Stephanodiscales</taxon>
        <taxon>Stephanodiscaceae</taxon>
        <taxon>Cyclostephanos</taxon>
    </lineage>
</organism>
<name>A0ABD3RF35_9STRA</name>